<sequence length="191" mass="21371">MAGRWMNLGQYNANGVPGADALGIAIENMVTGIASPVDTERGLAARLRYLTTTDAGYEAMDRAGIHVSPRTLIAWLAEERTPNRANRTRLDAAYWDLRRRNVAADLKHRLNNNGRGTRVEINPVDQSEVERKYRRDLAGRSINVRGVWDRAVDAWLDDDAQELDAIWDRIIEDLGSDYDGYSNVSSIGWAA</sequence>
<evidence type="ECO:0000313" key="1">
    <source>
        <dbReference type="EMBL" id="BFP50275.1"/>
    </source>
</evidence>
<protein>
    <recommendedName>
        <fullName evidence="2">Transcriptional regulator</fullName>
    </recommendedName>
</protein>
<organism evidence="1">
    <name type="scientific">Streptomyces sp. CMC78</name>
    <dbReference type="NCBI Taxonomy" id="3231512"/>
    <lineage>
        <taxon>Bacteria</taxon>
        <taxon>Bacillati</taxon>
        <taxon>Actinomycetota</taxon>
        <taxon>Actinomycetes</taxon>
        <taxon>Kitasatosporales</taxon>
        <taxon>Streptomycetaceae</taxon>
        <taxon>Streptomyces</taxon>
    </lineage>
</organism>
<gene>
    <name evidence="1" type="ORF">SCMC78_00820</name>
</gene>
<name>A0AB33KFP4_9ACTN</name>
<reference evidence="1" key="1">
    <citation type="submission" date="2024-07" db="EMBL/GenBank/DDBJ databases">
        <title>Complete genome sequences of cellulolytic bacteria, Kitasatospora sp. CMC57 and Streptomyces sp. CMC78, isolated from Japanese agricultural soil.</title>
        <authorList>
            <person name="Hashimoto T."/>
            <person name="Ito M."/>
            <person name="Iwamoto M."/>
            <person name="Fukahori D."/>
            <person name="Shoda T."/>
            <person name="Sakoda M."/>
            <person name="Morohoshi T."/>
            <person name="Mitsuboshi M."/>
            <person name="Nishizawa T."/>
        </authorList>
    </citation>
    <scope>NUCLEOTIDE SEQUENCE</scope>
    <source>
        <strain evidence="1">CMC78</strain>
    </source>
</reference>
<evidence type="ECO:0008006" key="2">
    <source>
        <dbReference type="Google" id="ProtNLM"/>
    </source>
</evidence>
<dbReference type="EMBL" id="AP035884">
    <property type="protein sequence ID" value="BFP50275.1"/>
    <property type="molecule type" value="Genomic_DNA"/>
</dbReference>
<proteinExistence type="predicted"/>
<accession>A0AB33KFP4</accession>
<dbReference type="RefSeq" id="WP_030080511.1">
    <property type="nucleotide sequence ID" value="NZ_AP035884.1"/>
</dbReference>
<dbReference type="AlphaFoldDB" id="A0AB33KFP4"/>
<dbReference type="KEGG" id="stcm:SCMC78_00820"/>